<evidence type="ECO:0000313" key="1">
    <source>
        <dbReference type="EMBL" id="KAI0094244.1"/>
    </source>
</evidence>
<comment type="caution">
    <text evidence="1">The sequence shown here is derived from an EMBL/GenBank/DDBJ whole genome shotgun (WGS) entry which is preliminary data.</text>
</comment>
<accession>A0ACB8UIZ8</accession>
<dbReference type="EMBL" id="MU274900">
    <property type="protein sequence ID" value="KAI0094244.1"/>
    <property type="molecule type" value="Genomic_DNA"/>
</dbReference>
<evidence type="ECO:0000313" key="2">
    <source>
        <dbReference type="Proteomes" id="UP001055072"/>
    </source>
</evidence>
<dbReference type="Proteomes" id="UP001055072">
    <property type="component" value="Unassembled WGS sequence"/>
</dbReference>
<protein>
    <submittedName>
        <fullName evidence="1">Uncharacterized protein</fullName>
    </submittedName>
</protein>
<reference evidence="1" key="1">
    <citation type="journal article" date="2021" name="Environ. Microbiol.">
        <title>Gene family expansions and transcriptome signatures uncover fungal adaptations to wood decay.</title>
        <authorList>
            <person name="Hage H."/>
            <person name="Miyauchi S."/>
            <person name="Viragh M."/>
            <person name="Drula E."/>
            <person name="Min B."/>
            <person name="Chaduli D."/>
            <person name="Navarro D."/>
            <person name="Favel A."/>
            <person name="Norest M."/>
            <person name="Lesage-Meessen L."/>
            <person name="Balint B."/>
            <person name="Merenyi Z."/>
            <person name="de Eugenio L."/>
            <person name="Morin E."/>
            <person name="Martinez A.T."/>
            <person name="Baldrian P."/>
            <person name="Stursova M."/>
            <person name="Martinez M.J."/>
            <person name="Novotny C."/>
            <person name="Magnuson J.K."/>
            <person name="Spatafora J.W."/>
            <person name="Maurice S."/>
            <person name="Pangilinan J."/>
            <person name="Andreopoulos W."/>
            <person name="LaButti K."/>
            <person name="Hundley H."/>
            <person name="Na H."/>
            <person name="Kuo A."/>
            <person name="Barry K."/>
            <person name="Lipzen A."/>
            <person name="Henrissat B."/>
            <person name="Riley R."/>
            <person name="Ahrendt S."/>
            <person name="Nagy L.G."/>
            <person name="Grigoriev I.V."/>
            <person name="Martin F."/>
            <person name="Rosso M.N."/>
        </authorList>
    </citation>
    <scope>NUCLEOTIDE SEQUENCE</scope>
    <source>
        <strain evidence="1">CBS 384.51</strain>
    </source>
</reference>
<name>A0ACB8UIZ8_9APHY</name>
<organism evidence="1 2">
    <name type="scientific">Irpex rosettiformis</name>
    <dbReference type="NCBI Taxonomy" id="378272"/>
    <lineage>
        <taxon>Eukaryota</taxon>
        <taxon>Fungi</taxon>
        <taxon>Dikarya</taxon>
        <taxon>Basidiomycota</taxon>
        <taxon>Agaricomycotina</taxon>
        <taxon>Agaricomycetes</taxon>
        <taxon>Polyporales</taxon>
        <taxon>Irpicaceae</taxon>
        <taxon>Irpex</taxon>
    </lineage>
</organism>
<keyword evidence="2" id="KW-1185">Reference proteome</keyword>
<sequence>MAAIGFVAKQAYSAFNKEKPHSSITEWVELLTGPGTADEAYDGIPELVDSISIQATGPGEASRALRKKLKHGNAHQQYRALVILRALVENGGQKFQNSFADSQMVEAIKMLATDSTTDPKVKKKLVSVLGAWHSQFKNDPSMSNVSHLYSIVKPSTPVRRAAPPPPQPHPQPTYNRPEDDFKFDVDERKSREEIKRIQDEEKKEEKKRAKEAKEAAKRKAAEEDERKRKAKAAGSNKSKKKAFNFEEEKPQILTAIANASTASNNLVNAITLVNTENDSLLTNERVQECLQKAKVSRKQIVRYVQLVENEDMIGTLIETNDRIIAALESYDQLSKPNVSEQDVEDVQKNLAAVKIEDSELGKLQEKQRAAVQRSIGRGKGRAMKDEDNEGDDNGKGGKSVYSDLQDLNFGTLGGNEQKNLPPPIRPTSARTSDSDNDRHYRPGSLSDYSDYESSDEEAHKRASGSHGFVSQKAYQNVNDDDDEVDARKDTHRGLLNNNVEDDPFADPFVDQDDEPGVGTPGIQERKLVW</sequence>
<gene>
    <name evidence="1" type="ORF">BDY19DRAFT_1061304</name>
</gene>
<proteinExistence type="predicted"/>